<dbReference type="Proteomes" id="UP000828941">
    <property type="component" value="Chromosome 12"/>
</dbReference>
<protein>
    <submittedName>
        <fullName evidence="1">Uncharacterized protein</fullName>
    </submittedName>
</protein>
<proteinExistence type="predicted"/>
<gene>
    <name evidence="1" type="ORF">L6164_029973</name>
</gene>
<accession>A0ACB9LC85</accession>
<dbReference type="EMBL" id="CM039437">
    <property type="protein sequence ID" value="KAI4306719.1"/>
    <property type="molecule type" value="Genomic_DNA"/>
</dbReference>
<evidence type="ECO:0000313" key="1">
    <source>
        <dbReference type="EMBL" id="KAI4306719.1"/>
    </source>
</evidence>
<reference evidence="1 2" key="1">
    <citation type="journal article" date="2022" name="DNA Res.">
        <title>Chromosomal-level genome assembly of the orchid tree Bauhinia variegata (Leguminosae; Cercidoideae) supports the allotetraploid origin hypothesis of Bauhinia.</title>
        <authorList>
            <person name="Zhong Y."/>
            <person name="Chen Y."/>
            <person name="Zheng D."/>
            <person name="Pang J."/>
            <person name="Liu Y."/>
            <person name="Luo S."/>
            <person name="Meng S."/>
            <person name="Qian L."/>
            <person name="Wei D."/>
            <person name="Dai S."/>
            <person name="Zhou R."/>
        </authorList>
    </citation>
    <scope>NUCLEOTIDE SEQUENCE [LARGE SCALE GENOMIC DNA]</scope>
    <source>
        <strain evidence="1">BV-YZ2020</strain>
    </source>
</reference>
<organism evidence="1 2">
    <name type="scientific">Bauhinia variegata</name>
    <name type="common">Purple orchid tree</name>
    <name type="synonym">Phanera variegata</name>
    <dbReference type="NCBI Taxonomy" id="167791"/>
    <lineage>
        <taxon>Eukaryota</taxon>
        <taxon>Viridiplantae</taxon>
        <taxon>Streptophyta</taxon>
        <taxon>Embryophyta</taxon>
        <taxon>Tracheophyta</taxon>
        <taxon>Spermatophyta</taxon>
        <taxon>Magnoliopsida</taxon>
        <taxon>eudicotyledons</taxon>
        <taxon>Gunneridae</taxon>
        <taxon>Pentapetalae</taxon>
        <taxon>rosids</taxon>
        <taxon>fabids</taxon>
        <taxon>Fabales</taxon>
        <taxon>Fabaceae</taxon>
        <taxon>Cercidoideae</taxon>
        <taxon>Cercideae</taxon>
        <taxon>Bauhiniinae</taxon>
        <taxon>Bauhinia</taxon>
    </lineage>
</organism>
<comment type="caution">
    <text evidence="1">The sequence shown here is derived from an EMBL/GenBank/DDBJ whole genome shotgun (WGS) entry which is preliminary data.</text>
</comment>
<keyword evidence="2" id="KW-1185">Reference proteome</keyword>
<sequence length="80" mass="9375">MFHSSKNNICTNANLFGAARDIPLEVHSLALLMRLDFQFLRMTFYLLCFCWFFSCTHKRERDNAEFVDVASLLISPLIRN</sequence>
<name>A0ACB9LC85_BAUVA</name>
<evidence type="ECO:0000313" key="2">
    <source>
        <dbReference type="Proteomes" id="UP000828941"/>
    </source>
</evidence>